<dbReference type="PRINTS" id="PR00032">
    <property type="entry name" value="HTHARAC"/>
</dbReference>
<dbReference type="GO" id="GO:0003700">
    <property type="term" value="F:DNA-binding transcription factor activity"/>
    <property type="evidence" value="ECO:0007669"/>
    <property type="project" value="InterPro"/>
</dbReference>
<dbReference type="InterPro" id="IPR020449">
    <property type="entry name" value="Tscrpt_reg_AraC-type_HTH"/>
</dbReference>
<dbReference type="SUPFAM" id="SSF51215">
    <property type="entry name" value="Regulatory protein AraC"/>
    <property type="match status" value="1"/>
</dbReference>
<keyword evidence="6" id="KW-1185">Reference proteome</keyword>
<dbReference type="PROSITE" id="PS01124">
    <property type="entry name" value="HTH_ARAC_FAMILY_2"/>
    <property type="match status" value="1"/>
</dbReference>
<evidence type="ECO:0000313" key="5">
    <source>
        <dbReference type="EMBL" id="SDM44440.1"/>
    </source>
</evidence>
<dbReference type="GO" id="GO:0043565">
    <property type="term" value="F:sequence-specific DNA binding"/>
    <property type="evidence" value="ECO:0007669"/>
    <property type="project" value="InterPro"/>
</dbReference>
<name>A0A1G9T9W7_9SPHI</name>
<dbReference type="Proteomes" id="UP000199226">
    <property type="component" value="Unassembled WGS sequence"/>
</dbReference>
<dbReference type="EMBL" id="FNHH01000012">
    <property type="protein sequence ID" value="SDM44440.1"/>
    <property type="molecule type" value="Genomic_DNA"/>
</dbReference>
<accession>A0A1G9T9W7</accession>
<dbReference type="STRING" id="990371.SAMN05421813_11269"/>
<dbReference type="InterPro" id="IPR009057">
    <property type="entry name" value="Homeodomain-like_sf"/>
</dbReference>
<evidence type="ECO:0000256" key="3">
    <source>
        <dbReference type="ARBA" id="ARBA00023163"/>
    </source>
</evidence>
<dbReference type="InterPro" id="IPR014710">
    <property type="entry name" value="RmlC-like_jellyroll"/>
</dbReference>
<dbReference type="OrthoDB" id="2585681at2"/>
<dbReference type="Pfam" id="PF02311">
    <property type="entry name" value="AraC_binding"/>
    <property type="match status" value="1"/>
</dbReference>
<keyword evidence="3" id="KW-0804">Transcription</keyword>
<evidence type="ECO:0000256" key="2">
    <source>
        <dbReference type="ARBA" id="ARBA00023125"/>
    </source>
</evidence>
<dbReference type="AlphaFoldDB" id="A0A1G9T9W7"/>
<dbReference type="SMART" id="SM00342">
    <property type="entry name" value="HTH_ARAC"/>
    <property type="match status" value="1"/>
</dbReference>
<reference evidence="6" key="1">
    <citation type="submission" date="2016-10" db="EMBL/GenBank/DDBJ databases">
        <authorList>
            <person name="Varghese N."/>
            <person name="Submissions S."/>
        </authorList>
    </citation>
    <scope>NUCLEOTIDE SEQUENCE [LARGE SCALE GENOMIC DNA]</scope>
    <source>
        <strain evidence="6">DSM 24536</strain>
    </source>
</reference>
<evidence type="ECO:0000259" key="4">
    <source>
        <dbReference type="PROSITE" id="PS01124"/>
    </source>
</evidence>
<dbReference type="Pfam" id="PF12833">
    <property type="entry name" value="HTH_18"/>
    <property type="match status" value="1"/>
</dbReference>
<organism evidence="5 6">
    <name type="scientific">Daejeonella rubra</name>
    <dbReference type="NCBI Taxonomy" id="990371"/>
    <lineage>
        <taxon>Bacteria</taxon>
        <taxon>Pseudomonadati</taxon>
        <taxon>Bacteroidota</taxon>
        <taxon>Sphingobacteriia</taxon>
        <taxon>Sphingobacteriales</taxon>
        <taxon>Sphingobacteriaceae</taxon>
        <taxon>Daejeonella</taxon>
    </lineage>
</organism>
<dbReference type="PANTHER" id="PTHR43280">
    <property type="entry name" value="ARAC-FAMILY TRANSCRIPTIONAL REGULATOR"/>
    <property type="match status" value="1"/>
</dbReference>
<dbReference type="InterPro" id="IPR003313">
    <property type="entry name" value="AraC-bd"/>
</dbReference>
<sequence>MKGEIPVYNITSFAEFRNEDILVSRLASYWASHKDLYNSHRHNFYHFVMFTKGNGTHTIDFQTFPVKEFQIYFMIPGQVHSWDFEGNVDGYVINFSIPFFQSFLLKPDLLEEFTFFSGSVNDSVLQIPNELESKVRGIFEEILSEGTENRPFNLHLVRALLLHVFILVSRLNAAPALETGTSYNHTLLKNFRKLIENNYAKLRLPREYAELLYITPNHLNALCNDLLGIPAGQLIRDRLFLEAKRLLVNYDLTINEISDRLNFNDNSYFSRSFKKHAGISPEEFRRKNLTK</sequence>
<dbReference type="PANTHER" id="PTHR43280:SF32">
    <property type="entry name" value="TRANSCRIPTIONAL REGULATORY PROTEIN"/>
    <property type="match status" value="1"/>
</dbReference>
<dbReference type="InterPro" id="IPR018060">
    <property type="entry name" value="HTH_AraC"/>
</dbReference>
<keyword evidence="2 5" id="KW-0238">DNA-binding</keyword>
<protein>
    <submittedName>
        <fullName evidence="5">AraC-type DNA-binding protein</fullName>
    </submittedName>
</protein>
<dbReference type="RefSeq" id="WP_090704491.1">
    <property type="nucleotide sequence ID" value="NZ_FNHH01000012.1"/>
</dbReference>
<evidence type="ECO:0000313" key="6">
    <source>
        <dbReference type="Proteomes" id="UP000199226"/>
    </source>
</evidence>
<dbReference type="Gene3D" id="2.60.120.10">
    <property type="entry name" value="Jelly Rolls"/>
    <property type="match status" value="1"/>
</dbReference>
<keyword evidence="1" id="KW-0805">Transcription regulation</keyword>
<dbReference type="InterPro" id="IPR037923">
    <property type="entry name" value="HTH-like"/>
</dbReference>
<gene>
    <name evidence="5" type="ORF">SAMN05421813_11269</name>
</gene>
<evidence type="ECO:0000256" key="1">
    <source>
        <dbReference type="ARBA" id="ARBA00023015"/>
    </source>
</evidence>
<dbReference type="Gene3D" id="1.10.10.60">
    <property type="entry name" value="Homeodomain-like"/>
    <property type="match status" value="1"/>
</dbReference>
<proteinExistence type="predicted"/>
<dbReference type="SUPFAM" id="SSF46689">
    <property type="entry name" value="Homeodomain-like"/>
    <property type="match status" value="1"/>
</dbReference>
<feature type="domain" description="HTH araC/xylS-type" evidence="4">
    <location>
        <begin position="189"/>
        <end position="287"/>
    </location>
</feature>